<dbReference type="InterPro" id="IPR016024">
    <property type="entry name" value="ARM-type_fold"/>
</dbReference>
<reference evidence="5" key="1">
    <citation type="journal article" date="2015" name="PLoS Genet.">
        <title>Genome Sequence and Transcriptome Analyses of Chrysochromulina tobin: Metabolic Tools for Enhanced Algal Fitness in the Prominent Order Prymnesiales (Haptophyceae).</title>
        <authorList>
            <person name="Hovde B.T."/>
            <person name="Deodato C.R."/>
            <person name="Hunsperger H.M."/>
            <person name="Ryken S.A."/>
            <person name="Yost W."/>
            <person name="Jha R.K."/>
            <person name="Patterson J."/>
            <person name="Monnat R.J. Jr."/>
            <person name="Barlow S.B."/>
            <person name="Starkenburg S.R."/>
            <person name="Cattolico R.A."/>
        </authorList>
    </citation>
    <scope>NUCLEOTIDE SEQUENCE</scope>
    <source>
        <strain evidence="5">CCMP291</strain>
    </source>
</reference>
<feature type="repeat" description="ARM" evidence="1">
    <location>
        <begin position="108"/>
        <end position="149"/>
    </location>
</feature>
<evidence type="ECO:0000256" key="1">
    <source>
        <dbReference type="PROSITE-ProRule" id="PRU00259"/>
    </source>
</evidence>
<accession>A0A0M0JYI5</accession>
<feature type="repeat" description="ARM" evidence="1">
    <location>
        <begin position="61"/>
        <end position="108"/>
    </location>
</feature>
<dbReference type="EMBL" id="JWZX01002029">
    <property type="protein sequence ID" value="KOO31372.1"/>
    <property type="molecule type" value="Genomic_DNA"/>
</dbReference>
<feature type="domain" description="U-box" evidence="3">
    <location>
        <begin position="445"/>
        <end position="685"/>
    </location>
</feature>
<proteinExistence type="predicted"/>
<dbReference type="InterPro" id="IPR000225">
    <property type="entry name" value="Armadillo"/>
</dbReference>
<feature type="repeat" description="ARM" evidence="1">
    <location>
        <begin position="553"/>
        <end position="595"/>
    </location>
</feature>
<dbReference type="PROSITE" id="PS50176">
    <property type="entry name" value="ARM_REPEAT"/>
    <property type="match status" value="8"/>
</dbReference>
<evidence type="ECO:0000313" key="5">
    <source>
        <dbReference type="Proteomes" id="UP000037460"/>
    </source>
</evidence>
<gene>
    <name evidence="4" type="ORF">Ctob_013958</name>
</gene>
<dbReference type="PANTHER" id="PTHR23315">
    <property type="entry name" value="U BOX DOMAIN-CONTAINING"/>
    <property type="match status" value="1"/>
</dbReference>
<name>A0A0M0JYI5_9EUKA</name>
<dbReference type="SMART" id="SM00185">
    <property type="entry name" value="ARM"/>
    <property type="match status" value="16"/>
</dbReference>
<dbReference type="AlphaFoldDB" id="A0A0M0JYI5"/>
<dbReference type="SUPFAM" id="SSF48371">
    <property type="entry name" value="ARM repeat"/>
    <property type="match status" value="3"/>
</dbReference>
<feature type="repeat" description="ARM" evidence="1">
    <location>
        <begin position="469"/>
        <end position="513"/>
    </location>
</feature>
<comment type="caution">
    <text evidence="4">The sequence shown here is derived from an EMBL/GenBank/DDBJ whole genome shotgun (WGS) entry which is preliminary data.</text>
</comment>
<protein>
    <submittedName>
        <fullName evidence="4">Ubiquitin-protein pub2</fullName>
    </submittedName>
</protein>
<feature type="repeat" description="ARM" evidence="1">
    <location>
        <begin position="148"/>
        <end position="189"/>
    </location>
</feature>
<dbReference type="Gene3D" id="1.25.10.10">
    <property type="entry name" value="Leucine-rich Repeat Variant"/>
    <property type="match status" value="5"/>
</dbReference>
<evidence type="ECO:0000259" key="3">
    <source>
        <dbReference type="Pfam" id="PF25598"/>
    </source>
</evidence>
<organism evidence="4 5">
    <name type="scientific">Chrysochromulina tobinii</name>
    <dbReference type="NCBI Taxonomy" id="1460289"/>
    <lineage>
        <taxon>Eukaryota</taxon>
        <taxon>Haptista</taxon>
        <taxon>Haptophyta</taxon>
        <taxon>Prymnesiophyceae</taxon>
        <taxon>Prymnesiales</taxon>
        <taxon>Chrysochromulinaceae</taxon>
        <taxon>Chrysochromulina</taxon>
    </lineage>
</organism>
<dbReference type="Pfam" id="PF25598">
    <property type="entry name" value="ARM_PUB"/>
    <property type="match status" value="1"/>
</dbReference>
<feature type="repeat" description="ARM" evidence="1">
    <location>
        <begin position="594"/>
        <end position="637"/>
    </location>
</feature>
<feature type="compositionally biased region" description="Polar residues" evidence="2">
    <location>
        <begin position="774"/>
        <end position="787"/>
    </location>
</feature>
<evidence type="ECO:0000256" key="2">
    <source>
        <dbReference type="SAM" id="MobiDB-lite"/>
    </source>
</evidence>
<dbReference type="OrthoDB" id="7537227at2759"/>
<feature type="repeat" description="ARM" evidence="1">
    <location>
        <begin position="682"/>
        <end position="723"/>
    </location>
</feature>
<feature type="repeat" description="ARM" evidence="1">
    <location>
        <begin position="512"/>
        <end position="554"/>
    </location>
</feature>
<keyword evidence="5" id="KW-1185">Reference proteome</keyword>
<evidence type="ECO:0000313" key="4">
    <source>
        <dbReference type="EMBL" id="KOO31372.1"/>
    </source>
</evidence>
<dbReference type="Proteomes" id="UP000037460">
    <property type="component" value="Unassembled WGS sequence"/>
</dbReference>
<dbReference type="PANTHER" id="PTHR23315:SF7">
    <property type="entry name" value="U-BOX DOMAIN-CONTAINING PROTEIN 4"/>
    <property type="match status" value="1"/>
</dbReference>
<dbReference type="Pfam" id="PF00514">
    <property type="entry name" value="Arm"/>
    <property type="match status" value="1"/>
</dbReference>
<sequence length="810" mass="83015">MAVGALAALALNNEKNKVAIAVLLVGLLSPHDKEASSKAARAISRLARAHPTNQEAISSAGGIPVLVSLLDANPKRKVDAAVQKEFAAALWSMAYDNVTNQAAIAQAGGIPPLIGMLSSNPEVHGDAAGALHALAADPANRKLIASKGAIVPLVALLKAAKGAQEVAAGVLGELAKVPENRVAITDASGVSALVKVFETGSLEGVEQAASALLQLVVNNSVNQSSVARELVAMLNGSSSQHAQEHATTVIRNLVLHPENRASVASAGAIPQLAKQLRDGMESSQAMAASALSQIALESATLRVSVTQELVGLLGSTISAVRNRAAIALREMNAEAGSESRMSIAMAGGIARFVALLKEGSLEAQEYALWSLWQSIDAASKISIAESCGNKPIIQVLLQGKLHQVAQEHAAGVLAALTSAVPGVSDELRIKNSKDVVTSGGIKSLMKAAQALVMLAARSSANRLAIAESGAIPPLVHLLGDGRNATTPQVRAAAVLADLARAGENKTAIVNAGGVQPLVKMLTCANVDAQVASSSALSHLAANTAAQQLMTAAGAITSLVAMLSGPSLDAARYAAGALWHLEVSADNKGAIVKAGGIPPLVILLRKGESPEAQEVAAMVLADLARSSGGCKAITIAGGVPSLVNVMINGSCEAQKHAVCAIWSLTCESVEHAERNIKAVTSAGGLPTLVRMVAARDEALGYAVATLKNLSQDVQAQKVMQEEGVVDFLKPLIQGPESWIKTQAIAVLQNLGVDFTAHESGAPKAANEPPADAQGRSAQQNIKSSTARLSPQMKFHGQKANAGAGARSEYLR</sequence>
<feature type="region of interest" description="Disordered" evidence="2">
    <location>
        <begin position="758"/>
        <end position="810"/>
    </location>
</feature>
<dbReference type="InterPro" id="IPR058678">
    <property type="entry name" value="ARM_PUB"/>
</dbReference>
<dbReference type="InterPro" id="IPR011989">
    <property type="entry name" value="ARM-like"/>
</dbReference>